<feature type="compositionally biased region" description="Low complexity" evidence="2">
    <location>
        <begin position="87"/>
        <end position="97"/>
    </location>
</feature>
<evidence type="ECO:0000313" key="3">
    <source>
        <dbReference type="EMBL" id="OGZ18207.1"/>
    </source>
</evidence>
<dbReference type="Proteomes" id="UP000178893">
    <property type="component" value="Unassembled WGS sequence"/>
</dbReference>
<feature type="coiled-coil region" evidence="1">
    <location>
        <begin position="127"/>
        <end position="154"/>
    </location>
</feature>
<accession>A0A1G2DXB7</accession>
<organism evidence="3 4">
    <name type="scientific">Candidatus Nealsonbacteria bacterium RBG_13_37_56</name>
    <dbReference type="NCBI Taxonomy" id="1801661"/>
    <lineage>
        <taxon>Bacteria</taxon>
        <taxon>Candidatus Nealsoniibacteriota</taxon>
    </lineage>
</organism>
<keyword evidence="1" id="KW-0175">Coiled coil</keyword>
<feature type="region of interest" description="Disordered" evidence="2">
    <location>
        <begin position="78"/>
        <end position="97"/>
    </location>
</feature>
<reference evidence="3 4" key="1">
    <citation type="journal article" date="2016" name="Nat. Commun.">
        <title>Thousands of microbial genomes shed light on interconnected biogeochemical processes in an aquifer system.</title>
        <authorList>
            <person name="Anantharaman K."/>
            <person name="Brown C.T."/>
            <person name="Hug L.A."/>
            <person name="Sharon I."/>
            <person name="Castelle C.J."/>
            <person name="Probst A.J."/>
            <person name="Thomas B.C."/>
            <person name="Singh A."/>
            <person name="Wilkins M.J."/>
            <person name="Karaoz U."/>
            <person name="Brodie E.L."/>
            <person name="Williams K.H."/>
            <person name="Hubbard S.S."/>
            <person name="Banfield J.F."/>
        </authorList>
    </citation>
    <scope>NUCLEOTIDE SEQUENCE [LARGE SCALE GENOMIC DNA]</scope>
</reference>
<evidence type="ECO:0000256" key="2">
    <source>
        <dbReference type="SAM" id="MobiDB-lite"/>
    </source>
</evidence>
<gene>
    <name evidence="3" type="ORF">A2V72_02205</name>
</gene>
<dbReference type="EMBL" id="MHLW01000010">
    <property type="protein sequence ID" value="OGZ18207.1"/>
    <property type="molecule type" value="Genomic_DNA"/>
</dbReference>
<evidence type="ECO:0000313" key="4">
    <source>
        <dbReference type="Proteomes" id="UP000178893"/>
    </source>
</evidence>
<name>A0A1G2DXB7_9BACT</name>
<comment type="caution">
    <text evidence="3">The sequence shown here is derived from an EMBL/GenBank/DDBJ whole genome shotgun (WGS) entry which is preliminary data.</text>
</comment>
<evidence type="ECO:0000256" key="1">
    <source>
        <dbReference type="SAM" id="Coils"/>
    </source>
</evidence>
<sequence length="161" mass="17853">MASNSLGKKIFVLGFLLFVLFGIFIWQGNSFSQGYFDWLKTGISRINLLKTSINPGIELSKDSGLDLSEVNLEEIIADRNDSEEEQPASAASDAATAGEEEIIGIGGPVPSEELEQEILVVKRQMTLEEIQQEVNRIAQEVERIDKEVQELINLSGQKINE</sequence>
<proteinExistence type="predicted"/>
<dbReference type="AlphaFoldDB" id="A0A1G2DXB7"/>
<protein>
    <submittedName>
        <fullName evidence="3">Uncharacterized protein</fullName>
    </submittedName>
</protein>